<dbReference type="InterPro" id="IPR020810">
    <property type="entry name" value="Enolase_C"/>
</dbReference>
<keyword evidence="4 6" id="KW-0324">Glycolysis</keyword>
<dbReference type="PRINTS" id="PR00148">
    <property type="entry name" value="ENOLASE"/>
</dbReference>
<feature type="active site" description="Proton donor" evidence="6 7">
    <location>
        <position position="218"/>
    </location>
</feature>
<dbReference type="SFLD" id="SFLDS00001">
    <property type="entry name" value="Enolase"/>
    <property type="match status" value="1"/>
</dbReference>
<feature type="binding site" evidence="6 9">
    <location>
        <position position="326"/>
    </location>
    <ligand>
        <name>Mg(2+)</name>
        <dbReference type="ChEBI" id="CHEBI:18420"/>
    </ligand>
</feature>
<feature type="active site" description="Proton acceptor" evidence="6 7">
    <location>
        <position position="351"/>
    </location>
</feature>
<keyword evidence="3 6" id="KW-0460">Magnesium</keyword>
<dbReference type="InterPro" id="IPR000941">
    <property type="entry name" value="Enolase"/>
</dbReference>
<feature type="binding site" evidence="8">
    <location>
        <position position="402"/>
    </location>
    <ligand>
        <name>substrate</name>
    </ligand>
</feature>
<proteinExistence type="inferred from homology"/>
<evidence type="ECO:0000256" key="2">
    <source>
        <dbReference type="ARBA" id="ARBA00009604"/>
    </source>
</evidence>
<dbReference type="HAMAP" id="MF_00318">
    <property type="entry name" value="Enolase"/>
    <property type="match status" value="1"/>
</dbReference>
<evidence type="ECO:0000259" key="10">
    <source>
        <dbReference type="SMART" id="SM01192"/>
    </source>
</evidence>
<dbReference type="Gene3D" id="3.20.20.120">
    <property type="entry name" value="Enolase-like C-terminal domain"/>
    <property type="match status" value="1"/>
</dbReference>
<dbReference type="CDD" id="cd03313">
    <property type="entry name" value="enolase"/>
    <property type="match status" value="1"/>
</dbReference>
<feature type="binding site" evidence="6 9">
    <location>
        <position position="253"/>
    </location>
    <ligand>
        <name>Mg(2+)</name>
        <dbReference type="ChEBI" id="CHEBI:18420"/>
    </ligand>
</feature>
<feature type="binding site" evidence="6">
    <location>
        <position position="402"/>
    </location>
    <ligand>
        <name>(2R)-2-phosphoglycerate</name>
        <dbReference type="ChEBI" id="CHEBI:58289"/>
    </ligand>
</feature>
<evidence type="ECO:0000256" key="6">
    <source>
        <dbReference type="HAMAP-Rule" id="MF_00318"/>
    </source>
</evidence>
<feature type="binding site" evidence="6">
    <location>
        <position position="174"/>
    </location>
    <ligand>
        <name>(2R)-2-phosphoglycerate</name>
        <dbReference type="ChEBI" id="CHEBI:58289"/>
    </ligand>
</feature>
<dbReference type="PIRSF" id="PIRSF001400">
    <property type="entry name" value="Enolase"/>
    <property type="match status" value="1"/>
</dbReference>
<dbReference type="EC" id="4.2.1.11" evidence="6"/>
<dbReference type="SMART" id="SM01192">
    <property type="entry name" value="Enolase_C"/>
    <property type="match status" value="1"/>
</dbReference>
<comment type="cofactor">
    <cofactor evidence="6">
        <name>Mg(2+)</name>
        <dbReference type="ChEBI" id="CHEBI:18420"/>
    </cofactor>
    <text evidence="6">Binds a second Mg(2+) ion via substrate during catalysis.</text>
</comment>
<comment type="similarity">
    <text evidence="2 6">Belongs to the enolase family.</text>
</comment>
<keyword evidence="5 6" id="KW-0456">Lyase</keyword>
<keyword evidence="6 9" id="KW-0479">Metal-binding</keyword>
<dbReference type="InterPro" id="IPR029017">
    <property type="entry name" value="Enolase-like_N"/>
</dbReference>
<name>A0A8T5GFV8_9ARCH</name>
<dbReference type="NCBIfam" id="TIGR01060">
    <property type="entry name" value="eno"/>
    <property type="match status" value="1"/>
</dbReference>
<evidence type="ECO:0000256" key="9">
    <source>
        <dbReference type="PIRSR" id="PIRSR001400-3"/>
    </source>
</evidence>
<evidence type="ECO:0000313" key="13">
    <source>
        <dbReference type="Proteomes" id="UP000722459"/>
    </source>
</evidence>
<dbReference type="Pfam" id="PF00113">
    <property type="entry name" value="Enolase_C"/>
    <property type="match status" value="1"/>
</dbReference>
<feature type="binding site" evidence="8">
    <location>
        <position position="166"/>
    </location>
    <ligand>
        <name>substrate</name>
    </ligand>
</feature>
<keyword evidence="6" id="KW-0963">Cytoplasm</keyword>
<dbReference type="SUPFAM" id="SSF54826">
    <property type="entry name" value="Enolase N-terminal domain-like"/>
    <property type="match status" value="1"/>
</dbReference>
<dbReference type="SFLD" id="SFLDF00002">
    <property type="entry name" value="enolase"/>
    <property type="match status" value="1"/>
</dbReference>
<dbReference type="SMART" id="SM01193">
    <property type="entry name" value="Enolase_N"/>
    <property type="match status" value="1"/>
</dbReference>
<keyword evidence="6" id="KW-0964">Secreted</keyword>
<protein>
    <recommendedName>
        <fullName evidence="6">Enolase</fullName>
        <ecNumber evidence="6">4.2.1.11</ecNumber>
    </recommendedName>
    <alternativeName>
        <fullName evidence="6">2-phospho-D-glycerate hydro-lyase</fullName>
    </alternativeName>
    <alternativeName>
        <fullName evidence="6">2-phosphoglycerate dehydratase</fullName>
    </alternativeName>
</protein>
<evidence type="ECO:0000256" key="8">
    <source>
        <dbReference type="PIRSR" id="PIRSR001400-2"/>
    </source>
</evidence>
<dbReference type="Pfam" id="PF03952">
    <property type="entry name" value="Enolase_N"/>
    <property type="match status" value="1"/>
</dbReference>
<feature type="binding site" evidence="8">
    <location>
        <position position="299"/>
    </location>
    <ligand>
        <name>substrate</name>
    </ligand>
</feature>
<feature type="binding site" evidence="8">
    <location>
        <position position="326"/>
    </location>
    <ligand>
        <name>substrate</name>
    </ligand>
</feature>
<comment type="subcellular location">
    <subcellularLocation>
        <location evidence="6">Cytoplasm</location>
    </subcellularLocation>
    <subcellularLocation>
        <location evidence="6">Secreted</location>
    </subcellularLocation>
    <subcellularLocation>
        <location evidence="6">Cell surface</location>
    </subcellularLocation>
    <text evidence="6">Fractions of enolase are present in both the cytoplasm and on the cell surface.</text>
</comment>
<comment type="caution">
    <text evidence="12">The sequence shown here is derived from an EMBL/GenBank/DDBJ whole genome shotgun (WGS) entry which is preliminary data.</text>
</comment>
<dbReference type="GO" id="GO:0006096">
    <property type="term" value="P:glycolytic process"/>
    <property type="evidence" value="ECO:0007669"/>
    <property type="project" value="UniProtKB-UniRule"/>
</dbReference>
<dbReference type="GO" id="GO:0009986">
    <property type="term" value="C:cell surface"/>
    <property type="evidence" value="ECO:0007669"/>
    <property type="project" value="UniProtKB-SubCell"/>
</dbReference>
<evidence type="ECO:0000256" key="1">
    <source>
        <dbReference type="ARBA" id="ARBA00005031"/>
    </source>
</evidence>
<dbReference type="GO" id="GO:0004634">
    <property type="term" value="F:phosphopyruvate hydratase activity"/>
    <property type="evidence" value="ECO:0007669"/>
    <property type="project" value="UniProtKB-UniRule"/>
</dbReference>
<dbReference type="SUPFAM" id="SSF51604">
    <property type="entry name" value="Enolase C-terminal domain-like"/>
    <property type="match status" value="1"/>
</dbReference>
<evidence type="ECO:0000256" key="7">
    <source>
        <dbReference type="PIRSR" id="PIRSR001400-1"/>
    </source>
</evidence>
<accession>A0A8T5GFV8</accession>
<feature type="binding site" evidence="6">
    <location>
        <position position="351"/>
    </location>
    <ligand>
        <name>(2R)-2-phosphoglycerate</name>
        <dbReference type="ChEBI" id="CHEBI:58289"/>
    </ligand>
</feature>
<evidence type="ECO:0000256" key="3">
    <source>
        <dbReference type="ARBA" id="ARBA00022842"/>
    </source>
</evidence>
<evidence type="ECO:0000256" key="5">
    <source>
        <dbReference type="ARBA" id="ARBA00023239"/>
    </source>
</evidence>
<comment type="catalytic activity">
    <reaction evidence="6">
        <text>(2R)-2-phosphoglycerate = phosphoenolpyruvate + H2O</text>
        <dbReference type="Rhea" id="RHEA:10164"/>
        <dbReference type="ChEBI" id="CHEBI:15377"/>
        <dbReference type="ChEBI" id="CHEBI:58289"/>
        <dbReference type="ChEBI" id="CHEBI:58702"/>
        <dbReference type="EC" id="4.2.1.11"/>
    </reaction>
</comment>
<dbReference type="EMBL" id="JABJNZ010000062">
    <property type="protein sequence ID" value="MBT4870871.1"/>
    <property type="molecule type" value="Genomic_DNA"/>
</dbReference>
<dbReference type="PANTHER" id="PTHR11902:SF1">
    <property type="entry name" value="ENOLASE"/>
    <property type="match status" value="1"/>
</dbReference>
<feature type="binding site" evidence="8">
    <location>
        <position position="175"/>
    </location>
    <ligand>
        <name>substrate</name>
    </ligand>
</feature>
<gene>
    <name evidence="6 12" type="primary">eno</name>
    <name evidence="12" type="ORF">HON47_04815</name>
</gene>
<dbReference type="GO" id="GO:0000015">
    <property type="term" value="C:phosphopyruvate hydratase complex"/>
    <property type="evidence" value="ECO:0007669"/>
    <property type="project" value="InterPro"/>
</dbReference>
<dbReference type="AlphaFoldDB" id="A0A8T5GFV8"/>
<feature type="binding site" evidence="6">
    <location>
        <position position="380"/>
    </location>
    <ligand>
        <name>(2R)-2-phosphoglycerate</name>
        <dbReference type="ChEBI" id="CHEBI:58289"/>
    </ligand>
</feature>
<evidence type="ECO:0000256" key="4">
    <source>
        <dbReference type="ARBA" id="ARBA00023152"/>
    </source>
</evidence>
<sequence length="439" mass="48021">MYEIKDVSARVIFNSRGDPTIECALKTSFGKFTASVPYGASVGSKEAKYLYDGEKEFGGNGVKKAVANINEILSVVVKGMDCREQSKIDEALIAEDGTKNKEKLGANAILAVSMAACRAGATACKSELESKDDCNRKDLFEHISELSNKKPLLPVPALNIINGGKHAGNELAFQEYQIIPHGFDTFKESFYAGVEIFHELGKEVLEDYGKGAINVGYEGGFAPAMSKIEEPLDEILKAIETLGYAGKVGIGIDVAASSFSKKDDVGKFIYDVEGHKLNAEKLSDEYVALLENYPIISIEDPFHEDDFEAWEQIYSKLGKRVQILADDLTVSNKKYVKEAIDNNRANALLLKINQVGTIAEAIESAKVAYDAKWKVQVSHRSGETNDYFIADFAVGLGCGQIKSGAPNRGERIAKYNRLLKIEEENGIAFAGKRAFPLLK</sequence>
<dbReference type="GO" id="GO:0000287">
    <property type="term" value="F:magnesium ion binding"/>
    <property type="evidence" value="ECO:0007669"/>
    <property type="project" value="UniProtKB-UniRule"/>
</dbReference>
<comment type="function">
    <text evidence="6">Catalyzes the reversible conversion of 2-phosphoglycerate (2-PG) into phosphoenolpyruvate (PEP). It is essential for the degradation of carbohydrates via glycolysis.</text>
</comment>
<dbReference type="InterPro" id="IPR020811">
    <property type="entry name" value="Enolase_N"/>
</dbReference>
<dbReference type="GO" id="GO:0005576">
    <property type="term" value="C:extracellular region"/>
    <property type="evidence" value="ECO:0007669"/>
    <property type="project" value="UniProtKB-SubCell"/>
</dbReference>
<evidence type="ECO:0000313" key="12">
    <source>
        <dbReference type="EMBL" id="MBT4870871.1"/>
    </source>
</evidence>
<dbReference type="InterPro" id="IPR036849">
    <property type="entry name" value="Enolase-like_C_sf"/>
</dbReference>
<feature type="domain" description="Enolase N-terminal" evidence="11">
    <location>
        <begin position="4"/>
        <end position="143"/>
    </location>
</feature>
<reference evidence="12" key="1">
    <citation type="journal article" date="2021" name="ISME J.">
        <title>Mercury methylation by metabolically versatile and cosmopolitan marine bacteria.</title>
        <authorList>
            <person name="Lin H."/>
            <person name="Ascher D.B."/>
            <person name="Myung Y."/>
            <person name="Lamborg C.H."/>
            <person name="Hallam S.J."/>
            <person name="Gionfriddo C.M."/>
            <person name="Holt K.E."/>
            <person name="Moreau J.W."/>
        </authorList>
    </citation>
    <scope>NUCLEOTIDE SEQUENCE</scope>
    <source>
        <strain evidence="12">SI075_bin30</strain>
    </source>
</reference>
<feature type="binding site" evidence="8">
    <location>
        <begin position="378"/>
        <end position="381"/>
    </location>
    <ligand>
        <name>substrate</name>
    </ligand>
</feature>
<feature type="domain" description="Enolase C-terminal TIM barrel" evidence="10">
    <location>
        <begin position="150"/>
        <end position="437"/>
    </location>
</feature>
<dbReference type="Proteomes" id="UP000722459">
    <property type="component" value="Unassembled WGS sequence"/>
</dbReference>
<organism evidence="12 13">
    <name type="scientific">Candidatus Iainarchaeum sp</name>
    <dbReference type="NCBI Taxonomy" id="3101447"/>
    <lineage>
        <taxon>Archaea</taxon>
        <taxon>Candidatus Iainarchaeota</taxon>
        <taxon>Candidatus Iainarchaeia</taxon>
        <taxon>Candidatus Iainarchaeales</taxon>
        <taxon>Candidatus Iainarchaeaceae</taxon>
        <taxon>Candidatus Iainarchaeum</taxon>
    </lineage>
</organism>
<feature type="binding site" evidence="6 9">
    <location>
        <position position="299"/>
    </location>
    <ligand>
        <name>Mg(2+)</name>
        <dbReference type="ChEBI" id="CHEBI:18420"/>
    </ligand>
</feature>
<comment type="cofactor">
    <cofactor evidence="9">
        <name>Mg(2+)</name>
        <dbReference type="ChEBI" id="CHEBI:18420"/>
    </cofactor>
    <text evidence="9">Mg(2+) is required for catalysis and for stabilizing the dimer.</text>
</comment>
<dbReference type="SFLD" id="SFLDG00178">
    <property type="entry name" value="enolase"/>
    <property type="match status" value="1"/>
</dbReference>
<feature type="binding site" evidence="6">
    <location>
        <position position="381"/>
    </location>
    <ligand>
        <name>(2R)-2-phosphoglycerate</name>
        <dbReference type="ChEBI" id="CHEBI:58289"/>
    </ligand>
</feature>
<dbReference type="Gene3D" id="3.30.390.10">
    <property type="entry name" value="Enolase-like, N-terminal domain"/>
    <property type="match status" value="1"/>
</dbReference>
<evidence type="ECO:0000259" key="11">
    <source>
        <dbReference type="SMART" id="SM01193"/>
    </source>
</evidence>
<comment type="pathway">
    <text evidence="1 6">Carbohydrate degradation; glycolysis; pyruvate from D-glyceraldehyde 3-phosphate: step 4/5.</text>
</comment>
<dbReference type="PANTHER" id="PTHR11902">
    <property type="entry name" value="ENOLASE"/>
    <property type="match status" value="1"/>
</dbReference>